<comment type="cofactor">
    <cofactor evidence="1">
        <name>a divalent metal cation</name>
        <dbReference type="ChEBI" id="CHEBI:60240"/>
    </cofactor>
</comment>
<dbReference type="Proteomes" id="UP001159042">
    <property type="component" value="Unassembled WGS sequence"/>
</dbReference>
<evidence type="ECO:0000256" key="2">
    <source>
        <dbReference type="ARBA" id="ARBA00004123"/>
    </source>
</evidence>
<evidence type="ECO:0000256" key="1">
    <source>
        <dbReference type="ARBA" id="ARBA00001968"/>
    </source>
</evidence>
<comment type="caution">
    <text evidence="9">The sequence shown here is derived from an EMBL/GenBank/DDBJ whole genome shotgun (WGS) entry which is preliminary data.</text>
</comment>
<proteinExistence type="inferred from homology"/>
<evidence type="ECO:0000256" key="5">
    <source>
        <dbReference type="ARBA" id="ARBA00022723"/>
    </source>
</evidence>
<gene>
    <name evidence="9" type="ORF">NQ315_005703</name>
</gene>
<accession>A0AAV8VHX5</accession>
<keyword evidence="4" id="KW-0540">Nuclease</keyword>
<dbReference type="PANTHER" id="PTHR22930">
    <property type="match status" value="1"/>
</dbReference>
<dbReference type="GO" id="GO:0046872">
    <property type="term" value="F:metal ion binding"/>
    <property type="evidence" value="ECO:0007669"/>
    <property type="project" value="UniProtKB-KW"/>
</dbReference>
<evidence type="ECO:0000256" key="7">
    <source>
        <dbReference type="ARBA" id="ARBA00023242"/>
    </source>
</evidence>
<dbReference type="EMBL" id="JANEYG010000085">
    <property type="protein sequence ID" value="KAJ8913906.1"/>
    <property type="molecule type" value="Genomic_DNA"/>
</dbReference>
<name>A0AAV8VHX5_9CUCU</name>
<keyword evidence="10" id="KW-1185">Reference proteome</keyword>
<keyword evidence="5" id="KW-0479">Metal-binding</keyword>
<dbReference type="InterPro" id="IPR027806">
    <property type="entry name" value="HARBI1_dom"/>
</dbReference>
<dbReference type="GO" id="GO:0016787">
    <property type="term" value="F:hydrolase activity"/>
    <property type="evidence" value="ECO:0007669"/>
    <property type="project" value="UniProtKB-KW"/>
</dbReference>
<dbReference type="AlphaFoldDB" id="A0AAV8VHX5"/>
<dbReference type="InterPro" id="IPR045249">
    <property type="entry name" value="HARBI1-like"/>
</dbReference>
<dbReference type="GO" id="GO:0004518">
    <property type="term" value="F:nuclease activity"/>
    <property type="evidence" value="ECO:0007669"/>
    <property type="project" value="UniProtKB-KW"/>
</dbReference>
<evidence type="ECO:0000256" key="3">
    <source>
        <dbReference type="ARBA" id="ARBA00006958"/>
    </source>
</evidence>
<dbReference type="GO" id="GO:0005634">
    <property type="term" value="C:nucleus"/>
    <property type="evidence" value="ECO:0007669"/>
    <property type="project" value="UniProtKB-SubCell"/>
</dbReference>
<evidence type="ECO:0000256" key="4">
    <source>
        <dbReference type="ARBA" id="ARBA00022722"/>
    </source>
</evidence>
<organism evidence="9 10">
    <name type="scientific">Exocentrus adspersus</name>
    <dbReference type="NCBI Taxonomy" id="1586481"/>
    <lineage>
        <taxon>Eukaryota</taxon>
        <taxon>Metazoa</taxon>
        <taxon>Ecdysozoa</taxon>
        <taxon>Arthropoda</taxon>
        <taxon>Hexapoda</taxon>
        <taxon>Insecta</taxon>
        <taxon>Pterygota</taxon>
        <taxon>Neoptera</taxon>
        <taxon>Endopterygota</taxon>
        <taxon>Coleoptera</taxon>
        <taxon>Polyphaga</taxon>
        <taxon>Cucujiformia</taxon>
        <taxon>Chrysomeloidea</taxon>
        <taxon>Cerambycidae</taxon>
        <taxon>Lamiinae</taxon>
        <taxon>Acanthocinini</taxon>
        <taxon>Exocentrus</taxon>
    </lineage>
</organism>
<keyword evidence="7" id="KW-0539">Nucleus</keyword>
<evidence type="ECO:0000313" key="10">
    <source>
        <dbReference type="Proteomes" id="UP001159042"/>
    </source>
</evidence>
<evidence type="ECO:0000256" key="6">
    <source>
        <dbReference type="ARBA" id="ARBA00022801"/>
    </source>
</evidence>
<sequence>MPVPTEQKLKEVANDFYTLWKFPNCIVVLQAVADANKKFLTIEVGGRGKQSDGGTFAASTLFQLLESGQFNVPGPATLPETNTKLPYVLIGDEAYPLKPYLLRSFPSRQLTPMQENFNTCLSRARKCIECAFGILRAKWVILGKNIEQKIDNDYDTIKCICILHNVIRERDGNNDRHYNEVVNQIYHEENNQSAVREAQRSLWSPFVILRVRCVAPSDVLEPDVGLNNVSPSIILSIRLKIAETHFPAFLGGLHNAPFTHPIYTTYFTHLTAEGASVIQFICLHDAGRRGASKMFFAERQQNIVFLPHMSQQNTTFSAKAGNVVQSSKK</sequence>
<protein>
    <recommendedName>
        <fullName evidence="8">DDE Tnp4 domain-containing protein</fullName>
    </recommendedName>
</protein>
<keyword evidence="6" id="KW-0378">Hydrolase</keyword>
<dbReference type="Pfam" id="PF13359">
    <property type="entry name" value="DDE_Tnp_4"/>
    <property type="match status" value="1"/>
</dbReference>
<comment type="subcellular location">
    <subcellularLocation>
        <location evidence="2">Nucleus</location>
    </subcellularLocation>
</comment>
<feature type="domain" description="DDE Tnp4" evidence="8">
    <location>
        <begin position="13"/>
        <end position="165"/>
    </location>
</feature>
<reference evidence="9 10" key="1">
    <citation type="journal article" date="2023" name="Insect Mol. Biol.">
        <title>Genome sequencing provides insights into the evolution of gene families encoding plant cell wall-degrading enzymes in longhorned beetles.</title>
        <authorList>
            <person name="Shin N.R."/>
            <person name="Okamura Y."/>
            <person name="Kirsch R."/>
            <person name="Pauchet Y."/>
        </authorList>
    </citation>
    <scope>NUCLEOTIDE SEQUENCE [LARGE SCALE GENOMIC DNA]</scope>
    <source>
        <strain evidence="9">EAD_L_NR</strain>
    </source>
</reference>
<evidence type="ECO:0000259" key="8">
    <source>
        <dbReference type="Pfam" id="PF13359"/>
    </source>
</evidence>
<comment type="similarity">
    <text evidence="3">Belongs to the HARBI1 family.</text>
</comment>
<evidence type="ECO:0000313" key="9">
    <source>
        <dbReference type="EMBL" id="KAJ8913906.1"/>
    </source>
</evidence>
<dbReference type="PANTHER" id="PTHR22930:SF269">
    <property type="entry name" value="NUCLEASE HARBI1-LIKE PROTEIN"/>
    <property type="match status" value="1"/>
</dbReference>